<dbReference type="GO" id="GO:0009306">
    <property type="term" value="P:protein secretion"/>
    <property type="evidence" value="ECO:0007669"/>
    <property type="project" value="InterPro"/>
</dbReference>
<protein>
    <submittedName>
        <fullName evidence="10">Type III secretion protein HrcU</fullName>
    </submittedName>
</protein>
<reference evidence="10 11" key="1">
    <citation type="submission" date="2012-11" db="EMBL/GenBank/DDBJ databases">
        <authorList>
            <person name="Linke B."/>
        </authorList>
    </citation>
    <scope>NUCLEOTIDE SEQUENCE [LARGE SCALE GENOMIC DNA]</scope>
    <source>
        <strain evidence="11">CFBP 1232</strain>
    </source>
</reference>
<evidence type="ECO:0000256" key="7">
    <source>
        <dbReference type="ARBA" id="ARBA00023136"/>
    </source>
</evidence>
<dbReference type="PANTHER" id="PTHR30531:SF14">
    <property type="entry name" value="SURFACE PRESENTATION OF ANTIGENS PROTEIN SPAS"/>
    <property type="match status" value="1"/>
</dbReference>
<reference evidence="10 11" key="2">
    <citation type="submission" date="2013-04" db="EMBL/GenBank/DDBJ databases">
        <title>Comparative genomics of 12 strains of Erwinia amylovora identifies a pan-genome with a large conserved core and provides insights into host specificity.</title>
        <authorList>
            <person name="Mann R.A."/>
            <person name="Smits T.H.M."/>
            <person name="Buehlmann A."/>
            <person name="Blom J."/>
            <person name="Goesmann A."/>
            <person name="Frey J.E."/>
            <person name="Plummer K.M."/>
            <person name="Beer S.V."/>
            <person name="Luck J."/>
            <person name="Duffy B."/>
            <person name="Rodoni B."/>
        </authorList>
    </citation>
    <scope>NUCLEOTIDE SEQUENCE [LARGE SCALE GENOMIC DNA]</scope>
    <source>
        <strain evidence="11">CFBP 1232</strain>
    </source>
</reference>
<dbReference type="RefSeq" id="WP_004155339.1">
    <property type="nucleotide sequence ID" value="NZ_BAYW01000004.1"/>
</dbReference>
<feature type="transmembrane region" description="Helical" evidence="9">
    <location>
        <begin position="139"/>
        <end position="157"/>
    </location>
</feature>
<dbReference type="SUPFAM" id="SSF160544">
    <property type="entry name" value="EscU C-terminal domain-like"/>
    <property type="match status" value="1"/>
</dbReference>
<keyword evidence="5 9" id="KW-1133">Transmembrane helix</keyword>
<dbReference type="Pfam" id="PF01312">
    <property type="entry name" value="Bac_export_2"/>
    <property type="match status" value="1"/>
</dbReference>
<evidence type="ECO:0000256" key="4">
    <source>
        <dbReference type="ARBA" id="ARBA00022692"/>
    </source>
</evidence>
<keyword evidence="6" id="KW-0843">Virulence</keyword>
<dbReference type="Proteomes" id="UP000013111">
    <property type="component" value="Unassembled WGS sequence"/>
</dbReference>
<evidence type="ECO:0000256" key="5">
    <source>
        <dbReference type="ARBA" id="ARBA00022989"/>
    </source>
</evidence>
<proteinExistence type="inferred from homology"/>
<dbReference type="GeneID" id="97604861"/>
<evidence type="ECO:0000313" key="10">
    <source>
        <dbReference type="EMBL" id="CCO92506.1"/>
    </source>
</evidence>
<sequence length="360" mass="40581">MAEKTEKPTAKKLQDARRKGQVPQSQDVPKLLICAGVVETVLALDDVGMQKLQALMMLPLARIGQPFELALSEVVSSAIILVATFCGLTVAIAALLRIIGGWIQYGPLFAPEALQPDFNRLNPINQFKQMFSVKKLSEMLNSIVKAVAICTIFYLVLTPDLESLSRLAYGDLDSFWPAVETLLIHVSRQTLLTLLVLTLLDFGLQKYFFIKQQRMSHQDIRDEHKQSEGDPHMKGHRHALAHELLNQPATAVKSKPVEEADLLLVNPTHYAVALYYRPELTPLPRIICKGEDQQAKELIARAQQANIPVIRFIWLARTLYRSQEGQLIPRHTLQAVAQVYRVLRQLEDQITDEVIELEAE</sequence>
<evidence type="ECO:0000313" key="11">
    <source>
        <dbReference type="Proteomes" id="UP000013111"/>
    </source>
</evidence>
<keyword evidence="4 9" id="KW-0812">Transmembrane</keyword>
<feature type="region of interest" description="Disordered" evidence="8">
    <location>
        <begin position="1"/>
        <end position="22"/>
    </location>
</feature>
<organism evidence="10 11">
    <name type="scientific">Erwinia amylovora NBRC 12687 = CFBP 1232</name>
    <dbReference type="NCBI Taxonomy" id="1219359"/>
    <lineage>
        <taxon>Bacteria</taxon>
        <taxon>Pseudomonadati</taxon>
        <taxon>Pseudomonadota</taxon>
        <taxon>Gammaproteobacteria</taxon>
        <taxon>Enterobacterales</taxon>
        <taxon>Erwiniaceae</taxon>
        <taxon>Erwinia</taxon>
    </lineage>
</organism>
<evidence type="ECO:0000256" key="6">
    <source>
        <dbReference type="ARBA" id="ARBA00023026"/>
    </source>
</evidence>
<dbReference type="InterPro" id="IPR006135">
    <property type="entry name" value="T3SS_substrate_exporter"/>
</dbReference>
<dbReference type="PANTHER" id="PTHR30531">
    <property type="entry name" value="FLAGELLAR BIOSYNTHETIC PROTEIN FLHB"/>
    <property type="match status" value="1"/>
</dbReference>
<accession>A0A831ER45</accession>
<dbReference type="AlphaFoldDB" id="A0A831ER45"/>
<dbReference type="NCBIfam" id="TIGR01404">
    <property type="entry name" value="FlhB_rel_III"/>
    <property type="match status" value="1"/>
</dbReference>
<name>A0A831ER45_ERWAM</name>
<comment type="caution">
    <text evidence="10">The sequence shown here is derived from an EMBL/GenBank/DDBJ whole genome shotgun (WGS) entry which is preliminary data.</text>
</comment>
<evidence type="ECO:0000256" key="3">
    <source>
        <dbReference type="ARBA" id="ARBA00022475"/>
    </source>
</evidence>
<gene>
    <name evidence="10" type="primary">hrcU</name>
    <name evidence="10" type="ORF">BN437_0541</name>
</gene>
<dbReference type="Gene3D" id="3.40.1690.10">
    <property type="entry name" value="secretion proteins EscU"/>
    <property type="match status" value="1"/>
</dbReference>
<feature type="transmembrane region" description="Helical" evidence="9">
    <location>
        <begin position="74"/>
        <end position="96"/>
    </location>
</feature>
<evidence type="ECO:0000256" key="9">
    <source>
        <dbReference type="SAM" id="Phobius"/>
    </source>
</evidence>
<feature type="compositionally biased region" description="Basic and acidic residues" evidence="8">
    <location>
        <begin position="1"/>
        <end position="18"/>
    </location>
</feature>
<dbReference type="InterPro" id="IPR029025">
    <property type="entry name" value="T3SS_substrate_exporter_C"/>
</dbReference>
<comment type="similarity">
    <text evidence="2">Belongs to the type III secretion exporter family.</text>
</comment>
<comment type="subcellular location">
    <subcellularLocation>
        <location evidence="1">Cell membrane</location>
        <topology evidence="1">Multi-pass membrane protein</topology>
    </subcellularLocation>
</comment>
<keyword evidence="7 9" id="KW-0472">Membrane</keyword>
<evidence type="ECO:0000256" key="2">
    <source>
        <dbReference type="ARBA" id="ARBA00010690"/>
    </source>
</evidence>
<keyword evidence="3" id="KW-1003">Cell membrane</keyword>
<evidence type="ECO:0000256" key="8">
    <source>
        <dbReference type="SAM" id="MobiDB-lite"/>
    </source>
</evidence>
<evidence type="ECO:0000256" key="1">
    <source>
        <dbReference type="ARBA" id="ARBA00004651"/>
    </source>
</evidence>
<dbReference type="InterPro" id="IPR006307">
    <property type="entry name" value="BsaZ-like"/>
</dbReference>
<dbReference type="PRINTS" id="PR00950">
    <property type="entry name" value="TYPE3IMSPROT"/>
</dbReference>
<dbReference type="GO" id="GO:0005886">
    <property type="term" value="C:plasma membrane"/>
    <property type="evidence" value="ECO:0007669"/>
    <property type="project" value="UniProtKB-SubCell"/>
</dbReference>
<dbReference type="EMBL" id="CAPB01000006">
    <property type="protein sequence ID" value="CCO92506.1"/>
    <property type="molecule type" value="Genomic_DNA"/>
</dbReference>